<comment type="caution">
    <text evidence="8">The sequence shown here is derived from an EMBL/GenBank/DDBJ whole genome shotgun (WGS) entry which is preliminary data.</text>
</comment>
<evidence type="ECO:0000256" key="6">
    <source>
        <dbReference type="SAM" id="Phobius"/>
    </source>
</evidence>
<protein>
    <submittedName>
        <fullName evidence="8">MFS transporter</fullName>
    </submittedName>
</protein>
<reference evidence="8" key="2">
    <citation type="journal article" date="2021" name="PeerJ">
        <title>Extensive microbial diversity within the chicken gut microbiome revealed by metagenomics and culture.</title>
        <authorList>
            <person name="Gilroy R."/>
            <person name="Ravi A."/>
            <person name="Getino M."/>
            <person name="Pursley I."/>
            <person name="Horton D.L."/>
            <person name="Alikhan N.F."/>
            <person name="Baker D."/>
            <person name="Gharbi K."/>
            <person name="Hall N."/>
            <person name="Watson M."/>
            <person name="Adriaenssens E.M."/>
            <person name="Foster-Nyarko E."/>
            <person name="Jarju S."/>
            <person name="Secka A."/>
            <person name="Antonio M."/>
            <person name="Oren A."/>
            <person name="Chaudhuri R.R."/>
            <person name="La Ragione R."/>
            <person name="Hildebrand F."/>
            <person name="Pallen M.J."/>
        </authorList>
    </citation>
    <scope>NUCLEOTIDE SEQUENCE</scope>
    <source>
        <strain evidence="8">B2-16538</strain>
    </source>
</reference>
<keyword evidence="4 6" id="KW-1133">Transmembrane helix</keyword>
<evidence type="ECO:0000259" key="7">
    <source>
        <dbReference type="PROSITE" id="PS50850"/>
    </source>
</evidence>
<evidence type="ECO:0000256" key="5">
    <source>
        <dbReference type="ARBA" id="ARBA00023136"/>
    </source>
</evidence>
<evidence type="ECO:0000256" key="4">
    <source>
        <dbReference type="ARBA" id="ARBA00022989"/>
    </source>
</evidence>
<keyword evidence="5 6" id="KW-0472">Membrane</keyword>
<feature type="transmembrane region" description="Helical" evidence="6">
    <location>
        <begin position="20"/>
        <end position="43"/>
    </location>
</feature>
<dbReference type="Pfam" id="PF07690">
    <property type="entry name" value="MFS_1"/>
    <property type="match status" value="1"/>
</dbReference>
<feature type="transmembrane region" description="Helical" evidence="6">
    <location>
        <begin position="365"/>
        <end position="385"/>
    </location>
</feature>
<dbReference type="InterPro" id="IPR011701">
    <property type="entry name" value="MFS"/>
</dbReference>
<feature type="transmembrane region" description="Helical" evidence="6">
    <location>
        <begin position="341"/>
        <end position="359"/>
    </location>
</feature>
<feature type="transmembrane region" description="Helical" evidence="6">
    <location>
        <begin position="259"/>
        <end position="277"/>
    </location>
</feature>
<reference evidence="8" key="1">
    <citation type="submission" date="2020-10" db="EMBL/GenBank/DDBJ databases">
        <authorList>
            <person name="Gilroy R."/>
        </authorList>
    </citation>
    <scope>NUCLEOTIDE SEQUENCE</scope>
    <source>
        <strain evidence="8">B2-16538</strain>
    </source>
</reference>
<dbReference type="GO" id="GO:0022857">
    <property type="term" value="F:transmembrane transporter activity"/>
    <property type="evidence" value="ECO:0007669"/>
    <property type="project" value="InterPro"/>
</dbReference>
<organism evidence="8 9">
    <name type="scientific">Candidatus Cryptobacteroides excrementavium</name>
    <dbReference type="NCBI Taxonomy" id="2840759"/>
    <lineage>
        <taxon>Bacteria</taxon>
        <taxon>Pseudomonadati</taxon>
        <taxon>Bacteroidota</taxon>
        <taxon>Bacteroidia</taxon>
        <taxon>Bacteroidales</taxon>
        <taxon>Candidatus Cryptobacteroides</taxon>
    </lineage>
</organism>
<dbReference type="InterPro" id="IPR005829">
    <property type="entry name" value="Sugar_transporter_CS"/>
</dbReference>
<dbReference type="PROSITE" id="PS50850">
    <property type="entry name" value="MFS"/>
    <property type="match status" value="1"/>
</dbReference>
<dbReference type="AlphaFoldDB" id="A0A9D9J3K5"/>
<dbReference type="PANTHER" id="PTHR43702:SF3">
    <property type="entry name" value="PROTEIN TSGA"/>
    <property type="match status" value="1"/>
</dbReference>
<dbReference type="InterPro" id="IPR036259">
    <property type="entry name" value="MFS_trans_sf"/>
</dbReference>
<sequence>MDNEFEGHVKAGRGCAILKVLPVLSGFFVMGFCDIAGIATSYIKQDFRLSETVAGFVPSMIFIWFLLLSVPVAMIMDRFGRKKIVQVSNVLTIVGMLLPFIHYDIATCMSGLVLLGIGNTMLQVSLNPLLSNVVPARSLTSVLTVGQVVKAVSSFCGPFIAAFTMDVFGKWQYLFPVFAAITLLSSLWLMFTSTPQDPPSGRTPSLTHTFSLLGDREILMFFFGIFFIVGLDVGLNTVAPKLLIERAGFDVSKAGFGSSVYFVCRTAGALLAATVLARMDPVRWFRINISLAVVSLMALFFAKNAFLIFMLVGLAGFFSSSVFSIIYSLAMQRRPDRANGVSGLMIMGVSGGAVIPPLMGFMSDLMGSQAGSVAVILCCAVYLWACAFKRNLRPEV</sequence>
<keyword evidence="2" id="KW-1003">Cell membrane</keyword>
<dbReference type="InterPro" id="IPR020846">
    <property type="entry name" value="MFS_dom"/>
</dbReference>
<dbReference type="EMBL" id="JADILX010000090">
    <property type="protein sequence ID" value="MBO8486013.1"/>
    <property type="molecule type" value="Genomic_DNA"/>
</dbReference>
<evidence type="ECO:0000256" key="3">
    <source>
        <dbReference type="ARBA" id="ARBA00022692"/>
    </source>
</evidence>
<feature type="transmembrane region" description="Helical" evidence="6">
    <location>
        <begin position="218"/>
        <end position="239"/>
    </location>
</feature>
<feature type="domain" description="Major facilitator superfamily (MFS) profile" evidence="7">
    <location>
        <begin position="14"/>
        <end position="396"/>
    </location>
</feature>
<accession>A0A9D9J3K5</accession>
<keyword evidence="3 6" id="KW-0812">Transmembrane</keyword>
<feature type="transmembrane region" description="Helical" evidence="6">
    <location>
        <begin position="87"/>
        <end position="105"/>
    </location>
</feature>
<dbReference type="SUPFAM" id="SSF103473">
    <property type="entry name" value="MFS general substrate transporter"/>
    <property type="match status" value="1"/>
</dbReference>
<dbReference type="PANTHER" id="PTHR43702">
    <property type="entry name" value="L-FUCOSE-PROTON SYMPORTER"/>
    <property type="match status" value="1"/>
</dbReference>
<evidence type="ECO:0000313" key="9">
    <source>
        <dbReference type="Proteomes" id="UP000823750"/>
    </source>
</evidence>
<feature type="transmembrane region" description="Helical" evidence="6">
    <location>
        <begin position="308"/>
        <end position="329"/>
    </location>
</feature>
<gene>
    <name evidence="8" type="ORF">IAB78_06275</name>
</gene>
<feature type="transmembrane region" description="Helical" evidence="6">
    <location>
        <begin position="284"/>
        <end position="302"/>
    </location>
</feature>
<dbReference type="Proteomes" id="UP000823750">
    <property type="component" value="Unassembled WGS sequence"/>
</dbReference>
<name>A0A9D9J3K5_9BACT</name>
<evidence type="ECO:0000256" key="1">
    <source>
        <dbReference type="ARBA" id="ARBA00004429"/>
    </source>
</evidence>
<dbReference type="GO" id="GO:0005886">
    <property type="term" value="C:plasma membrane"/>
    <property type="evidence" value="ECO:0007669"/>
    <property type="project" value="UniProtKB-SubCell"/>
</dbReference>
<evidence type="ECO:0000313" key="8">
    <source>
        <dbReference type="EMBL" id="MBO8486013.1"/>
    </source>
</evidence>
<evidence type="ECO:0000256" key="2">
    <source>
        <dbReference type="ARBA" id="ARBA00022475"/>
    </source>
</evidence>
<dbReference type="Gene3D" id="1.20.1250.20">
    <property type="entry name" value="MFS general substrate transporter like domains"/>
    <property type="match status" value="2"/>
</dbReference>
<proteinExistence type="predicted"/>
<dbReference type="InterPro" id="IPR050375">
    <property type="entry name" value="MFS_TsgA-like"/>
</dbReference>
<feature type="transmembrane region" description="Helical" evidence="6">
    <location>
        <begin position="171"/>
        <end position="191"/>
    </location>
</feature>
<comment type="subcellular location">
    <subcellularLocation>
        <location evidence="1">Cell inner membrane</location>
        <topology evidence="1">Multi-pass membrane protein</topology>
    </subcellularLocation>
</comment>
<feature type="transmembrane region" description="Helical" evidence="6">
    <location>
        <begin position="55"/>
        <end position="75"/>
    </location>
</feature>
<dbReference type="PROSITE" id="PS00216">
    <property type="entry name" value="SUGAR_TRANSPORT_1"/>
    <property type="match status" value="1"/>
</dbReference>